<dbReference type="GeneID" id="11971810"/>
<protein>
    <recommendedName>
        <fullName evidence="4">B box-type domain-containing protein</fullName>
    </recommendedName>
</protein>
<reference evidence="2 3" key="1">
    <citation type="journal article" date="2012" name="J. Bacteriol.">
        <title>Complete genome sequence of a thermophilic methanogen, Methanocella conradii HZ254, isolated from Chinese rice field soil.</title>
        <authorList>
            <person name="Lu Z."/>
            <person name="Lu Y."/>
        </authorList>
    </citation>
    <scope>NUCLEOTIDE SEQUENCE [LARGE SCALE GENOMIC DNA]</scope>
    <source>
        <strain evidence="3">DSM 24694 / JCM 17849 / CGMCC 1.5162 / HZ254</strain>
    </source>
</reference>
<keyword evidence="1" id="KW-1133">Transmembrane helix</keyword>
<dbReference type="KEGG" id="mez:Mtc_1670"/>
<dbReference type="Proteomes" id="UP000005233">
    <property type="component" value="Chromosome"/>
</dbReference>
<feature type="transmembrane region" description="Helical" evidence="1">
    <location>
        <begin position="115"/>
        <end position="135"/>
    </location>
</feature>
<feature type="transmembrane region" description="Helical" evidence="1">
    <location>
        <begin position="58"/>
        <end position="77"/>
    </location>
</feature>
<evidence type="ECO:0008006" key="4">
    <source>
        <dbReference type="Google" id="ProtNLM"/>
    </source>
</evidence>
<gene>
    <name evidence="2" type="ordered locus">Mtc_1670</name>
</gene>
<proteinExistence type="predicted"/>
<evidence type="ECO:0000256" key="1">
    <source>
        <dbReference type="SAM" id="Phobius"/>
    </source>
</evidence>
<dbReference type="RefSeq" id="WP_014406249.1">
    <property type="nucleotide sequence ID" value="NC_017034.1"/>
</dbReference>
<keyword evidence="1" id="KW-0472">Membrane</keyword>
<dbReference type="HOGENOM" id="CLU_1673993_0_0_2"/>
<name>H8I8U7_METCZ</name>
<feature type="transmembrane region" description="Helical" evidence="1">
    <location>
        <begin position="89"/>
        <end position="109"/>
    </location>
</feature>
<dbReference type="EMBL" id="CP003243">
    <property type="protein sequence ID" value="AFD00418.1"/>
    <property type="molecule type" value="Genomic_DNA"/>
</dbReference>
<evidence type="ECO:0000313" key="2">
    <source>
        <dbReference type="EMBL" id="AFD00418.1"/>
    </source>
</evidence>
<accession>H8I8U7</accession>
<keyword evidence="1" id="KW-0812">Transmembrane</keyword>
<dbReference type="AlphaFoldDB" id="H8I8U7"/>
<dbReference type="STRING" id="1041930.Mtc_1670"/>
<dbReference type="OrthoDB" id="64860at2157"/>
<dbReference type="eggNOG" id="arCOG03293">
    <property type="taxonomic scope" value="Archaea"/>
</dbReference>
<evidence type="ECO:0000313" key="3">
    <source>
        <dbReference type="Proteomes" id="UP000005233"/>
    </source>
</evidence>
<sequence>MKCYVHLDVDAVGTCTVCGKSVCQNCAVDVNGKLTCKSCVEKMASQPSGKATVKKEPVLALLLSLVGGLVSGLLIGLGQIYNGQVRKGIILCAINLVLEGIIVIVYVLISILTLGLGALCCLPIFAAPLLTWLYAMYDAYIMADKINKGEPVQDWLE</sequence>
<organism evidence="2 3">
    <name type="scientific">Methanocella conradii (strain DSM 24694 / JCM 17849 / CGMCC 1.5162 / HZ254)</name>
    <dbReference type="NCBI Taxonomy" id="1041930"/>
    <lineage>
        <taxon>Archaea</taxon>
        <taxon>Methanobacteriati</taxon>
        <taxon>Methanobacteriota</taxon>
        <taxon>Stenosarchaea group</taxon>
        <taxon>Methanomicrobia</taxon>
        <taxon>Methanocellales</taxon>
        <taxon>Methanocellaceae</taxon>
        <taxon>Methanocella</taxon>
    </lineage>
</organism>
<keyword evidence="3" id="KW-1185">Reference proteome</keyword>